<gene>
    <name evidence="1" type="ORF">EVG20_g7546</name>
</gene>
<evidence type="ECO:0000313" key="2">
    <source>
        <dbReference type="Proteomes" id="UP000298327"/>
    </source>
</evidence>
<comment type="caution">
    <text evidence="1">The sequence shown here is derived from an EMBL/GenBank/DDBJ whole genome shotgun (WGS) entry which is preliminary data.</text>
</comment>
<name>A0A4Y9YF65_9AGAM</name>
<evidence type="ECO:0000313" key="1">
    <source>
        <dbReference type="EMBL" id="TFY60091.1"/>
    </source>
</evidence>
<sequence>MHHPVIAPSENVGFKWTLGFSVPLDYPFLYFRTAFPGATQPDARRVLMHFLTELKSQSGVAHMYPEYCASISGFGGKRLFLVLYETPRPSFLPPPEVMPGHAILPPVAALLKLREMLSIGLRAWAAYGDDVESHR</sequence>
<accession>A0A4Y9YF65</accession>
<dbReference type="AlphaFoldDB" id="A0A4Y9YF65"/>
<proteinExistence type="predicted"/>
<protein>
    <submittedName>
        <fullName evidence="1">Uncharacterized protein</fullName>
    </submittedName>
</protein>
<dbReference type="OrthoDB" id="10388002at2759"/>
<dbReference type="EMBL" id="SEOQ01000582">
    <property type="protein sequence ID" value="TFY60091.1"/>
    <property type="molecule type" value="Genomic_DNA"/>
</dbReference>
<organism evidence="1 2">
    <name type="scientific">Dentipellis fragilis</name>
    <dbReference type="NCBI Taxonomy" id="205917"/>
    <lineage>
        <taxon>Eukaryota</taxon>
        <taxon>Fungi</taxon>
        <taxon>Dikarya</taxon>
        <taxon>Basidiomycota</taxon>
        <taxon>Agaricomycotina</taxon>
        <taxon>Agaricomycetes</taxon>
        <taxon>Russulales</taxon>
        <taxon>Hericiaceae</taxon>
        <taxon>Dentipellis</taxon>
    </lineage>
</organism>
<dbReference type="Proteomes" id="UP000298327">
    <property type="component" value="Unassembled WGS sequence"/>
</dbReference>
<keyword evidence="2" id="KW-1185">Reference proteome</keyword>
<reference evidence="1 2" key="1">
    <citation type="submission" date="2019-02" db="EMBL/GenBank/DDBJ databases">
        <title>Genome sequencing of the rare red list fungi Dentipellis fragilis.</title>
        <authorList>
            <person name="Buettner E."/>
            <person name="Kellner H."/>
        </authorList>
    </citation>
    <scope>NUCLEOTIDE SEQUENCE [LARGE SCALE GENOMIC DNA]</scope>
    <source>
        <strain evidence="1 2">DSM 105465</strain>
    </source>
</reference>